<dbReference type="Pfam" id="PF07939">
    <property type="entry name" value="DUF1685"/>
    <property type="match status" value="1"/>
</dbReference>
<proteinExistence type="predicted"/>
<protein>
    <submittedName>
        <fullName evidence="2">Uncharacterized protein</fullName>
    </submittedName>
</protein>
<keyword evidence="3" id="KW-1185">Reference proteome</keyword>
<dbReference type="OrthoDB" id="1911878at2759"/>
<comment type="caution">
    <text evidence="2">The sequence shown here is derived from an EMBL/GenBank/DDBJ whole genome shotgun (WGS) entry which is preliminary data.</text>
</comment>
<reference evidence="2" key="1">
    <citation type="journal article" date="2023" name="Plant J.">
        <title>The genome of the king protea, Protea cynaroides.</title>
        <authorList>
            <person name="Chang J."/>
            <person name="Duong T.A."/>
            <person name="Schoeman C."/>
            <person name="Ma X."/>
            <person name="Roodt D."/>
            <person name="Barker N."/>
            <person name="Li Z."/>
            <person name="Van de Peer Y."/>
            <person name="Mizrachi E."/>
        </authorList>
    </citation>
    <scope>NUCLEOTIDE SEQUENCE</scope>
    <source>
        <tissue evidence="2">Young leaves</tissue>
    </source>
</reference>
<evidence type="ECO:0000313" key="2">
    <source>
        <dbReference type="EMBL" id="KAJ4981523.1"/>
    </source>
</evidence>
<dbReference type="InterPro" id="IPR012881">
    <property type="entry name" value="DUF1685"/>
</dbReference>
<accession>A0A9Q0R309</accession>
<evidence type="ECO:0000256" key="1">
    <source>
        <dbReference type="SAM" id="MobiDB-lite"/>
    </source>
</evidence>
<organism evidence="2 3">
    <name type="scientific">Protea cynaroides</name>
    <dbReference type="NCBI Taxonomy" id="273540"/>
    <lineage>
        <taxon>Eukaryota</taxon>
        <taxon>Viridiplantae</taxon>
        <taxon>Streptophyta</taxon>
        <taxon>Embryophyta</taxon>
        <taxon>Tracheophyta</taxon>
        <taxon>Spermatophyta</taxon>
        <taxon>Magnoliopsida</taxon>
        <taxon>Proteales</taxon>
        <taxon>Proteaceae</taxon>
        <taxon>Protea</taxon>
    </lineage>
</organism>
<dbReference type="AlphaFoldDB" id="A0A9Q0R309"/>
<feature type="region of interest" description="Disordered" evidence="1">
    <location>
        <begin position="17"/>
        <end position="46"/>
    </location>
</feature>
<gene>
    <name evidence="2" type="ORF">NE237_032360</name>
</gene>
<dbReference type="Proteomes" id="UP001141806">
    <property type="component" value="Unassembled WGS sequence"/>
</dbReference>
<evidence type="ECO:0000313" key="3">
    <source>
        <dbReference type="Proteomes" id="UP001141806"/>
    </source>
</evidence>
<dbReference type="EMBL" id="JAMYWD010000001">
    <property type="protein sequence ID" value="KAJ4981523.1"/>
    <property type="molecule type" value="Genomic_DNA"/>
</dbReference>
<dbReference type="PANTHER" id="PTHR33785:SF12">
    <property type="entry name" value="DUF1685 FAMILY PROTEIN"/>
    <property type="match status" value="1"/>
</dbReference>
<name>A0A9Q0R309_9MAGN</name>
<sequence>MEDEEVLKLWDSRWFGDEISTEKQPSTSPPTDPDQEITPKSGISGLSTVLVRSQSDELSFRTSLRSDSFSPKSVLLTPKLQPILSGKEYVEVAESNRKQEKIERPVKKQGKMRRISSSKSLSDLEFEELKGFMDLGFVFSEEDKDSRLVSIIPGLQRLGKKSSEKETTVVESAIPRPYLSESWDDLDRRRKENPLMNWRIPAFNDEIHMKDHLKSWAHTVASTVR</sequence>
<dbReference type="PANTHER" id="PTHR33785">
    <property type="entry name" value="OS06G0550800 PROTEIN"/>
    <property type="match status" value="1"/>
</dbReference>